<feature type="transmembrane region" description="Helical" evidence="13">
    <location>
        <begin position="171"/>
        <end position="190"/>
    </location>
</feature>
<dbReference type="SUPFAM" id="SSF90123">
    <property type="entry name" value="ABC transporter transmembrane region"/>
    <property type="match status" value="2"/>
</dbReference>
<feature type="transmembrane region" description="Helical" evidence="13">
    <location>
        <begin position="793"/>
        <end position="814"/>
    </location>
</feature>
<dbReference type="Gene3D" id="3.40.50.300">
    <property type="entry name" value="P-loop containing nucleotide triphosphate hydrolases"/>
    <property type="match status" value="2"/>
</dbReference>
<keyword evidence="17" id="KW-1185">Reference proteome</keyword>
<dbReference type="InterPro" id="IPR039421">
    <property type="entry name" value="Type_1_exporter"/>
</dbReference>
<keyword evidence="9 13" id="KW-1133">Transmembrane helix</keyword>
<feature type="transmembrane region" description="Helical" evidence="13">
    <location>
        <begin position="677"/>
        <end position="699"/>
    </location>
</feature>
<dbReference type="GO" id="GO:0015421">
    <property type="term" value="F:ABC-type oligopeptide transporter activity"/>
    <property type="evidence" value="ECO:0007669"/>
    <property type="project" value="TreeGrafter"/>
</dbReference>
<protein>
    <submittedName>
        <fullName evidence="16">ATP binding cassette subfamily B member 1</fullName>
    </submittedName>
</protein>
<dbReference type="SMART" id="SM00382">
    <property type="entry name" value="AAA"/>
    <property type="match status" value="2"/>
</dbReference>
<dbReference type="InterPro" id="IPR003593">
    <property type="entry name" value="AAA+_ATPase"/>
</dbReference>
<keyword evidence="8" id="KW-1278">Translocase</keyword>
<sequence>QGVLVKMGSKFKKLHFQFRFAKGLDIVMILAGMFCAIVNGVMLPLMCIVFGDMTDSLFPVTSIGVADMTQYAISYSILGFVVLVVAYGQVAFWTLSAGRQTKRIRKLFFHCIMKQDIGWFDVSETGELNTRLTDDVYKIQEGIGDKAGKLIQAVSTFLASFIIGFSKGWKLTLVILAVSPALALSFLATFTSKEQAAYAKAGAVASEVISAIRTVFAFSGQEREIKRYIKNLEDAKNVGIKKATYANFAFGFNFLMIYLAYALAFWYGSTLILSNEYTIGTVLTVFFVVLIGAFTLGQASPNIETFSSARGAAHKVYSIIDHKPIIDSYSEAGFKPDSITGNIEFKNIHFSYPSRPEIKVLNNLSLSVESGQNIALVGSSGCGKSTTIQLLQRFYDPQEGSVTIDGHDIRSLNVRYLRDMIGVVSQEPILFATTIAENIRFGRPDVTQYDITQAAKESNAYNFIMALPDQKFETMVGDRGTQMSGGQKQRIAIARALVRNPKILLLDEATSALDAESETIVQDALDKVRQGRTTIIVAHRLSTIRSVDVIAGFKQGEVVELGTHSQLMKEQGIYHTLVTMQVDTHKHMTHQVTFQNVEESEETALEHSVDKNSPLAKTRSQSSVHNRKSTRSTSFASSEEEKEEKQKLKDYGIDENENVPLLSFPQLMHLNRNEWPYILVGTICAIFNGAMQPLFAVIFSKIITVRYSLYLCNTNVILKLHDGFCFGKSGEMLTLKLRRDAFKSMMRQDLSWYDNHKNSVGALTTRLATDAAQVQGVSLNTNMGTSVVISFVYGWQLTLLVLAVVPVVAAAATFEMRALTGYAAQDKKELEKSGKIATEAIGNIRTVVSLNIEPKFESLYQENLEVPYKNSQKNAHVHGLSFSITQAMIYFAYAGCFRFGAWLIVRGMMNAEGVFLVISAILYGAMALGEANSFAPNYAKAKLSASHLMMLLHKKSAIDNLSQEGESPDKFEGNVHFDGVFFNYPSRPDVPILQGLNLKVTKGETLALVGSSGCGKSTTIQLLERFYDPREGRVLVDNINAKKLNIQWLRSQIGIVSQEPVLFDCTLSENIAYGDNSRTATMAEIQEAAKAANIHNFIDSLPKKYDTQAGDKGTQLSGGQKQRIAIARAILRNPKVLLLDEATSALDTESEKVVQEALDEASKGRTCIIVAHRLSTIQNADRIAVFSGGGVIELGTHQQLLAQKGVYHMLVNKQMGH</sequence>
<dbReference type="PROSITE" id="PS00211">
    <property type="entry name" value="ABC_TRANSPORTER_1"/>
    <property type="match status" value="2"/>
</dbReference>
<dbReference type="GeneTree" id="ENSGT00940000155287"/>
<evidence type="ECO:0000259" key="15">
    <source>
        <dbReference type="PROSITE" id="PS50929"/>
    </source>
</evidence>
<dbReference type="InterPro" id="IPR036640">
    <property type="entry name" value="ABC1_TM_sf"/>
</dbReference>
<keyword evidence="4 13" id="KW-0812">Transmembrane</keyword>
<evidence type="ECO:0000256" key="2">
    <source>
        <dbReference type="ARBA" id="ARBA00007577"/>
    </source>
</evidence>
<dbReference type="GO" id="GO:0090374">
    <property type="term" value="P:oligopeptide export from mitochondrion"/>
    <property type="evidence" value="ECO:0007669"/>
    <property type="project" value="TreeGrafter"/>
</dbReference>
<dbReference type="PANTHER" id="PTHR43394">
    <property type="entry name" value="ATP-DEPENDENT PERMEASE MDL1, MITOCHONDRIAL"/>
    <property type="match status" value="1"/>
</dbReference>
<evidence type="ECO:0000313" key="17">
    <source>
        <dbReference type="Proteomes" id="UP000694565"/>
    </source>
</evidence>
<feature type="transmembrane region" description="Helical" evidence="13">
    <location>
        <begin position="887"/>
        <end position="905"/>
    </location>
</feature>
<dbReference type="InterPro" id="IPR011527">
    <property type="entry name" value="ABC1_TM_dom"/>
</dbReference>
<feature type="transmembrane region" description="Helical" evidence="13">
    <location>
        <begin position="279"/>
        <end position="297"/>
    </location>
</feature>
<feature type="transmembrane region" description="Helical" evidence="13">
    <location>
        <begin position="26"/>
        <end position="51"/>
    </location>
</feature>
<dbReference type="InterPro" id="IPR027417">
    <property type="entry name" value="P-loop_NTPase"/>
</dbReference>
<dbReference type="CDD" id="cd03249">
    <property type="entry name" value="ABC_MTABC3_MDL1_MDL2"/>
    <property type="match status" value="2"/>
</dbReference>
<proteinExistence type="inferred from homology"/>
<reference evidence="16" key="2">
    <citation type="submission" date="2025-09" db="UniProtKB">
        <authorList>
            <consortium name="Ensembl"/>
        </authorList>
    </citation>
    <scope>IDENTIFICATION</scope>
</reference>
<comment type="similarity">
    <text evidence="2">Belongs to the ABC transporter superfamily. ABCB family. Multidrug resistance exporter (TC 3.A.1.201) subfamily.</text>
</comment>
<dbReference type="Ensembl" id="ENSCLMT00005023366.1">
    <property type="protein sequence ID" value="ENSCLMP00005022290.1"/>
    <property type="gene ID" value="ENSCLMG00005007029.1"/>
</dbReference>
<evidence type="ECO:0000256" key="11">
    <source>
        <dbReference type="ARBA" id="ARBA00023180"/>
    </source>
</evidence>
<dbReference type="InterPro" id="IPR017871">
    <property type="entry name" value="ABC_transporter-like_CS"/>
</dbReference>
<keyword evidence="11" id="KW-0325">Glycoprotein</keyword>
<keyword evidence="6" id="KW-0547">Nucleotide-binding</keyword>
<accession>A0A8C2Z604</accession>
<dbReference type="Pfam" id="PF00664">
    <property type="entry name" value="ABC_membrane"/>
    <property type="match status" value="2"/>
</dbReference>
<dbReference type="PROSITE" id="PS50893">
    <property type="entry name" value="ABC_TRANSPORTER_2"/>
    <property type="match status" value="2"/>
</dbReference>
<evidence type="ECO:0000256" key="12">
    <source>
        <dbReference type="SAM" id="MobiDB-lite"/>
    </source>
</evidence>
<evidence type="ECO:0000256" key="5">
    <source>
        <dbReference type="ARBA" id="ARBA00022737"/>
    </source>
</evidence>
<evidence type="ECO:0000256" key="4">
    <source>
        <dbReference type="ARBA" id="ARBA00022692"/>
    </source>
</evidence>
<keyword evidence="7" id="KW-0067">ATP-binding</keyword>
<evidence type="ECO:0000256" key="7">
    <source>
        <dbReference type="ARBA" id="ARBA00022840"/>
    </source>
</evidence>
<feature type="domain" description="ABC transmembrane type-1" evidence="15">
    <location>
        <begin position="30"/>
        <end position="308"/>
    </location>
</feature>
<dbReference type="Proteomes" id="UP000694565">
    <property type="component" value="Unplaced"/>
</dbReference>
<feature type="region of interest" description="Disordered" evidence="12">
    <location>
        <begin position="597"/>
        <end position="647"/>
    </location>
</feature>
<dbReference type="CDD" id="cd18578">
    <property type="entry name" value="ABC_6TM_Pgp_ABCB1_D2_like"/>
    <property type="match status" value="1"/>
</dbReference>
<evidence type="ECO:0000256" key="3">
    <source>
        <dbReference type="ARBA" id="ARBA00022448"/>
    </source>
</evidence>
<feature type="domain" description="ABC transporter" evidence="14">
    <location>
        <begin position="343"/>
        <end position="580"/>
    </location>
</feature>
<dbReference type="AlphaFoldDB" id="A0A8C2Z604"/>
<evidence type="ECO:0000256" key="9">
    <source>
        <dbReference type="ARBA" id="ARBA00022989"/>
    </source>
</evidence>
<evidence type="ECO:0000256" key="1">
    <source>
        <dbReference type="ARBA" id="ARBA00004141"/>
    </source>
</evidence>
<feature type="transmembrane region" description="Helical" evidence="13">
    <location>
        <begin position="71"/>
        <end position="95"/>
    </location>
</feature>
<dbReference type="Pfam" id="PF00005">
    <property type="entry name" value="ABC_tran"/>
    <property type="match status" value="2"/>
</dbReference>
<dbReference type="Gene3D" id="1.20.1560.10">
    <property type="entry name" value="ABC transporter type 1, transmembrane domain"/>
    <property type="match status" value="1"/>
</dbReference>
<evidence type="ECO:0000256" key="10">
    <source>
        <dbReference type="ARBA" id="ARBA00023136"/>
    </source>
</evidence>
<feature type="transmembrane region" description="Helical" evidence="13">
    <location>
        <begin position="911"/>
        <end position="929"/>
    </location>
</feature>
<organism evidence="16 17">
    <name type="scientific">Cyclopterus lumpus</name>
    <name type="common">Lumpsucker</name>
    <dbReference type="NCBI Taxonomy" id="8103"/>
    <lineage>
        <taxon>Eukaryota</taxon>
        <taxon>Metazoa</taxon>
        <taxon>Chordata</taxon>
        <taxon>Craniata</taxon>
        <taxon>Vertebrata</taxon>
        <taxon>Euteleostomi</taxon>
        <taxon>Actinopterygii</taxon>
        <taxon>Neopterygii</taxon>
        <taxon>Teleostei</taxon>
        <taxon>Neoteleostei</taxon>
        <taxon>Acanthomorphata</taxon>
        <taxon>Eupercaria</taxon>
        <taxon>Perciformes</taxon>
        <taxon>Cottioidei</taxon>
        <taxon>Cottales</taxon>
        <taxon>Cyclopteridae</taxon>
        <taxon>Cyclopterus</taxon>
    </lineage>
</organism>
<evidence type="ECO:0000256" key="6">
    <source>
        <dbReference type="ARBA" id="ARBA00022741"/>
    </source>
</evidence>
<feature type="domain" description="ABC transmembrane type-1" evidence="15">
    <location>
        <begin position="679"/>
        <end position="940"/>
    </location>
</feature>
<comment type="subcellular location">
    <subcellularLocation>
        <location evidence="1">Membrane</location>
        <topology evidence="1">Multi-pass membrane protein</topology>
    </subcellularLocation>
</comment>
<dbReference type="GO" id="GO:0016887">
    <property type="term" value="F:ATP hydrolysis activity"/>
    <property type="evidence" value="ECO:0007669"/>
    <property type="project" value="InterPro"/>
</dbReference>
<dbReference type="FunFam" id="3.40.50.300:FF:000479">
    <property type="entry name" value="Multidrug resistance protein 1A"/>
    <property type="match status" value="2"/>
</dbReference>
<evidence type="ECO:0000256" key="13">
    <source>
        <dbReference type="SAM" id="Phobius"/>
    </source>
</evidence>
<dbReference type="FunFam" id="1.20.1560.10:FF:000018">
    <property type="entry name" value="ATP-binding cassette subfamily B member 11"/>
    <property type="match status" value="1"/>
</dbReference>
<keyword evidence="3" id="KW-0813">Transport</keyword>
<evidence type="ECO:0000259" key="14">
    <source>
        <dbReference type="PROSITE" id="PS50893"/>
    </source>
</evidence>
<dbReference type="SUPFAM" id="SSF52540">
    <property type="entry name" value="P-loop containing nucleoside triphosphate hydrolases"/>
    <property type="match status" value="2"/>
</dbReference>
<reference evidence="16" key="1">
    <citation type="submission" date="2025-08" db="UniProtKB">
        <authorList>
            <consortium name="Ensembl"/>
        </authorList>
    </citation>
    <scope>IDENTIFICATION</scope>
</reference>
<evidence type="ECO:0000256" key="8">
    <source>
        <dbReference type="ARBA" id="ARBA00022967"/>
    </source>
</evidence>
<dbReference type="InterPro" id="IPR003439">
    <property type="entry name" value="ABC_transporter-like_ATP-bd"/>
</dbReference>
<feature type="transmembrane region" description="Helical" evidence="13">
    <location>
        <begin position="245"/>
        <end position="267"/>
    </location>
</feature>
<evidence type="ECO:0000313" key="16">
    <source>
        <dbReference type="Ensembl" id="ENSCLMP00005022290.1"/>
    </source>
</evidence>
<dbReference type="FunFam" id="1.20.1560.10:FF:000009">
    <property type="entry name" value="ABC transporter B family member 1"/>
    <property type="match status" value="1"/>
</dbReference>
<dbReference type="GO" id="GO:0005743">
    <property type="term" value="C:mitochondrial inner membrane"/>
    <property type="evidence" value="ECO:0007669"/>
    <property type="project" value="TreeGrafter"/>
</dbReference>
<dbReference type="PANTHER" id="PTHR43394:SF27">
    <property type="entry name" value="ATP-DEPENDENT TRANSLOCASE ABCB1-LIKE"/>
    <property type="match status" value="1"/>
</dbReference>
<feature type="domain" description="ABC transporter" evidence="14">
    <location>
        <begin position="975"/>
        <end position="1213"/>
    </location>
</feature>
<keyword evidence="10 13" id="KW-0472">Membrane</keyword>
<dbReference type="CDD" id="cd18577">
    <property type="entry name" value="ABC_6TM_Pgp_ABCB1_D1_like"/>
    <property type="match status" value="1"/>
</dbReference>
<keyword evidence="5" id="KW-0677">Repeat</keyword>
<dbReference type="GO" id="GO:0005524">
    <property type="term" value="F:ATP binding"/>
    <property type="evidence" value="ECO:0007669"/>
    <property type="project" value="UniProtKB-KW"/>
</dbReference>
<name>A0A8C2Z604_CYCLU</name>
<dbReference type="PROSITE" id="PS50929">
    <property type="entry name" value="ABC_TM1F"/>
    <property type="match status" value="2"/>
</dbReference>